<dbReference type="AlphaFoldDB" id="A0A314KQ21"/>
<comment type="caution">
    <text evidence="1">The sequence shown here is derived from an EMBL/GenBank/DDBJ whole genome shotgun (WGS) entry which is preliminary data.</text>
</comment>
<reference evidence="1" key="1">
    <citation type="submission" date="2016-11" db="EMBL/GenBank/DDBJ databases">
        <title>The genome of Nicotiana attenuata.</title>
        <authorList>
            <person name="Xu S."/>
            <person name="Brockmoeller T."/>
            <person name="Gaquerel E."/>
            <person name="Navarro A."/>
            <person name="Kuhl H."/>
            <person name="Gase K."/>
            <person name="Ling Z."/>
            <person name="Zhou W."/>
            <person name="Kreitzer C."/>
            <person name="Stanke M."/>
            <person name="Tang H."/>
            <person name="Lyons E."/>
            <person name="Pandey P."/>
            <person name="Pandey S.P."/>
            <person name="Timmermann B."/>
            <person name="Baldwin I.T."/>
        </authorList>
    </citation>
    <scope>NUCLEOTIDE SEQUENCE [LARGE SCALE GENOMIC DNA]</scope>
    <source>
        <strain evidence="1">UT</strain>
    </source>
</reference>
<keyword evidence="2" id="KW-1185">Reference proteome</keyword>
<gene>
    <name evidence="1" type="ORF">A4A49_22024</name>
</gene>
<sequence length="73" mass="8018">MDTSKGTERINEEGAVEIKVDATNYKTSVGHEEEPKKEDVKITHVPLTYEKRSTADSVAAKVAEKLESAKEAV</sequence>
<dbReference type="Proteomes" id="UP000187609">
    <property type="component" value="Unassembled WGS sequence"/>
</dbReference>
<evidence type="ECO:0000313" key="2">
    <source>
        <dbReference type="Proteomes" id="UP000187609"/>
    </source>
</evidence>
<proteinExistence type="predicted"/>
<name>A0A314KQ21_NICAT</name>
<dbReference type="EMBL" id="MJEQ01001290">
    <property type="protein sequence ID" value="OIT31362.1"/>
    <property type="molecule type" value="Genomic_DNA"/>
</dbReference>
<evidence type="ECO:0000313" key="1">
    <source>
        <dbReference type="EMBL" id="OIT31362.1"/>
    </source>
</evidence>
<organism evidence="1 2">
    <name type="scientific">Nicotiana attenuata</name>
    <name type="common">Coyote tobacco</name>
    <dbReference type="NCBI Taxonomy" id="49451"/>
    <lineage>
        <taxon>Eukaryota</taxon>
        <taxon>Viridiplantae</taxon>
        <taxon>Streptophyta</taxon>
        <taxon>Embryophyta</taxon>
        <taxon>Tracheophyta</taxon>
        <taxon>Spermatophyta</taxon>
        <taxon>Magnoliopsida</taxon>
        <taxon>eudicotyledons</taxon>
        <taxon>Gunneridae</taxon>
        <taxon>Pentapetalae</taxon>
        <taxon>asterids</taxon>
        <taxon>lamiids</taxon>
        <taxon>Solanales</taxon>
        <taxon>Solanaceae</taxon>
        <taxon>Nicotianoideae</taxon>
        <taxon>Nicotianeae</taxon>
        <taxon>Nicotiana</taxon>
    </lineage>
</organism>
<protein>
    <submittedName>
        <fullName evidence="1">Uncharacterized protein</fullName>
    </submittedName>
</protein>
<accession>A0A314KQ21</accession>
<dbReference type="Gramene" id="OIT31362">
    <property type="protein sequence ID" value="OIT31362"/>
    <property type="gene ID" value="A4A49_22024"/>
</dbReference>